<sequence length="50" mass="5762">MKEEKPAPQAPERIYVCRRCLLQQPADEMDKATKTSLSRRCIRCGCGVFF</sequence>
<evidence type="ECO:0000313" key="1">
    <source>
        <dbReference type="EMBL" id="MBB4861573.1"/>
    </source>
</evidence>
<comment type="caution">
    <text evidence="1">The sequence shown here is derived from an EMBL/GenBank/DDBJ whole genome shotgun (WGS) entry which is preliminary data.</text>
</comment>
<evidence type="ECO:0000313" key="2">
    <source>
        <dbReference type="Proteomes" id="UP000566995"/>
    </source>
</evidence>
<dbReference type="RefSeq" id="WP_184585830.1">
    <property type="nucleotide sequence ID" value="NZ_JACHLI010000001.1"/>
</dbReference>
<reference evidence="1 2" key="1">
    <citation type="submission" date="2020-08" db="EMBL/GenBank/DDBJ databases">
        <title>Functional genomics of gut bacteria from endangered species of beetles.</title>
        <authorList>
            <person name="Carlos-Shanley C."/>
        </authorList>
    </citation>
    <scope>NUCLEOTIDE SEQUENCE [LARGE SCALE GENOMIC DNA]</scope>
    <source>
        <strain evidence="1 2">S00179</strain>
    </source>
</reference>
<gene>
    <name evidence="1" type="ORF">HNP46_000384</name>
</gene>
<dbReference type="AlphaFoldDB" id="A0A7W7KGA0"/>
<name>A0A7W7KGA0_PSENT</name>
<dbReference type="Proteomes" id="UP000566995">
    <property type="component" value="Unassembled WGS sequence"/>
</dbReference>
<organism evidence="1 2">
    <name type="scientific">Pseudomonas nitroreducens</name>
    <dbReference type="NCBI Taxonomy" id="46680"/>
    <lineage>
        <taxon>Bacteria</taxon>
        <taxon>Pseudomonadati</taxon>
        <taxon>Pseudomonadota</taxon>
        <taxon>Gammaproteobacteria</taxon>
        <taxon>Pseudomonadales</taxon>
        <taxon>Pseudomonadaceae</taxon>
        <taxon>Pseudomonas</taxon>
    </lineage>
</organism>
<accession>A0A7W7KGA0</accession>
<protein>
    <submittedName>
        <fullName evidence="1">Uncharacterized protein</fullName>
    </submittedName>
</protein>
<dbReference type="EMBL" id="JACHLI010000001">
    <property type="protein sequence ID" value="MBB4861573.1"/>
    <property type="molecule type" value="Genomic_DNA"/>
</dbReference>
<proteinExistence type="predicted"/>